<organism evidence="2 3">
    <name type="scientific">Synaphobranchus kaupii</name>
    <name type="common">Kaup's arrowtooth eel</name>
    <dbReference type="NCBI Taxonomy" id="118154"/>
    <lineage>
        <taxon>Eukaryota</taxon>
        <taxon>Metazoa</taxon>
        <taxon>Chordata</taxon>
        <taxon>Craniata</taxon>
        <taxon>Vertebrata</taxon>
        <taxon>Euteleostomi</taxon>
        <taxon>Actinopterygii</taxon>
        <taxon>Neopterygii</taxon>
        <taxon>Teleostei</taxon>
        <taxon>Anguilliformes</taxon>
        <taxon>Synaphobranchidae</taxon>
        <taxon>Synaphobranchus</taxon>
    </lineage>
</organism>
<comment type="caution">
    <text evidence="2">The sequence shown here is derived from an EMBL/GenBank/DDBJ whole genome shotgun (WGS) entry which is preliminary data.</text>
</comment>
<keyword evidence="3" id="KW-1185">Reference proteome</keyword>
<evidence type="ECO:0000313" key="3">
    <source>
        <dbReference type="Proteomes" id="UP001152622"/>
    </source>
</evidence>
<dbReference type="AlphaFoldDB" id="A0A9Q1F269"/>
<accession>A0A9Q1F269</accession>
<sequence length="489" mass="54468">MKSGWLAILQNEKQLLVHSRNVNNVAQIRAAHNALANRKEAKRKHMECGPKRMREDEQCVQDLSAMPASDELIADFNSAHAAGKEKLTSFLQDRVFSKNTSLHACFPLSKRLTFAKAPCTEKPGEELKARAAEMERNALKAVINTYMKLGDPFPSAREFKTLLCSVSNKGWLQKLICSYLTDLAQNVDAEMVYSVGSHCTNLSTQQPMQNYSFDQSEADTILFSAYAVLRESGYSGPVIIDTADTDAYVVAAAISQQLTGMLCIKRKQETVLCRSLVTEEMADCIVQLHCITGCDANSGFYGKGKSSVYDKVAKSPVAQQQHLQCGDSLDPEEEVVEELFEFTRHVLLLRHVIYGDKKSSTMAEAHAAKWKRTKNKSFIRLPPDADSLRQHCLRANFLAYLVPHPSLKHHPSPLGHGWELVGGRCRPVRHTRPALPTHLPAPGPAEESEEDDEREEDEEEGDDDVQRRRGDSSESDDSESSEAECSDSD</sequence>
<dbReference type="EMBL" id="JAINUF010000009">
    <property type="protein sequence ID" value="KAJ8349632.1"/>
    <property type="molecule type" value="Genomic_DNA"/>
</dbReference>
<feature type="region of interest" description="Disordered" evidence="1">
    <location>
        <begin position="429"/>
        <end position="489"/>
    </location>
</feature>
<evidence type="ECO:0000256" key="1">
    <source>
        <dbReference type="SAM" id="MobiDB-lite"/>
    </source>
</evidence>
<evidence type="ECO:0000313" key="2">
    <source>
        <dbReference type="EMBL" id="KAJ8349632.1"/>
    </source>
</evidence>
<dbReference type="OrthoDB" id="10051367at2759"/>
<proteinExistence type="predicted"/>
<name>A0A9Q1F269_SYNKA</name>
<feature type="compositionally biased region" description="Acidic residues" evidence="1">
    <location>
        <begin position="473"/>
        <end position="489"/>
    </location>
</feature>
<protein>
    <submittedName>
        <fullName evidence="2">Uncharacterized protein</fullName>
    </submittedName>
</protein>
<feature type="compositionally biased region" description="Acidic residues" evidence="1">
    <location>
        <begin position="446"/>
        <end position="463"/>
    </location>
</feature>
<dbReference type="Proteomes" id="UP001152622">
    <property type="component" value="Chromosome 9"/>
</dbReference>
<reference evidence="2" key="1">
    <citation type="journal article" date="2023" name="Science">
        <title>Genome structures resolve the early diversification of teleost fishes.</title>
        <authorList>
            <person name="Parey E."/>
            <person name="Louis A."/>
            <person name="Montfort J."/>
            <person name="Bouchez O."/>
            <person name="Roques C."/>
            <person name="Iampietro C."/>
            <person name="Lluch J."/>
            <person name="Castinel A."/>
            <person name="Donnadieu C."/>
            <person name="Desvignes T."/>
            <person name="Floi Bucao C."/>
            <person name="Jouanno E."/>
            <person name="Wen M."/>
            <person name="Mejri S."/>
            <person name="Dirks R."/>
            <person name="Jansen H."/>
            <person name="Henkel C."/>
            <person name="Chen W.J."/>
            <person name="Zahm M."/>
            <person name="Cabau C."/>
            <person name="Klopp C."/>
            <person name="Thompson A.W."/>
            <person name="Robinson-Rechavi M."/>
            <person name="Braasch I."/>
            <person name="Lecointre G."/>
            <person name="Bobe J."/>
            <person name="Postlethwait J.H."/>
            <person name="Berthelot C."/>
            <person name="Roest Crollius H."/>
            <person name="Guiguen Y."/>
        </authorList>
    </citation>
    <scope>NUCLEOTIDE SEQUENCE</scope>
    <source>
        <strain evidence="2">WJC10195</strain>
    </source>
</reference>
<gene>
    <name evidence="2" type="ORF">SKAU_G00247620</name>
</gene>